<evidence type="ECO:0000259" key="19">
    <source>
        <dbReference type="PROSITE" id="PS50886"/>
    </source>
</evidence>
<evidence type="ECO:0000256" key="5">
    <source>
        <dbReference type="ARBA" id="ARBA00012814"/>
    </source>
</evidence>
<keyword evidence="9 22" id="KW-0436">Ligase</keyword>
<dbReference type="GO" id="GO:0005524">
    <property type="term" value="F:ATP binding"/>
    <property type="evidence" value="ECO:0007669"/>
    <property type="project" value="UniProtKB-KW"/>
</dbReference>
<evidence type="ECO:0000256" key="8">
    <source>
        <dbReference type="ARBA" id="ARBA00022555"/>
    </source>
</evidence>
<dbReference type="InterPro" id="IPR045060">
    <property type="entry name" value="Phe-tRNA-ligase_IIc_bsu"/>
</dbReference>
<feature type="domain" description="FDX-ACB" evidence="20">
    <location>
        <begin position="702"/>
        <end position="797"/>
    </location>
</feature>
<evidence type="ECO:0000313" key="22">
    <source>
        <dbReference type="EMBL" id="VAX18868.1"/>
    </source>
</evidence>
<accession>A0A3B1C4U7</accession>
<dbReference type="Gene3D" id="3.30.930.10">
    <property type="entry name" value="Bira Bifunctional Protein, Domain 2"/>
    <property type="match status" value="1"/>
</dbReference>
<keyword evidence="7" id="KW-0963">Cytoplasm</keyword>
<proteinExistence type="inferred from homology"/>
<evidence type="ECO:0000256" key="9">
    <source>
        <dbReference type="ARBA" id="ARBA00022598"/>
    </source>
</evidence>
<dbReference type="AlphaFoldDB" id="A0A3B1C4U7"/>
<dbReference type="InterPro" id="IPR009061">
    <property type="entry name" value="DNA-bd_dom_put_sf"/>
</dbReference>
<dbReference type="SUPFAM" id="SSF50249">
    <property type="entry name" value="Nucleic acid-binding proteins"/>
    <property type="match status" value="1"/>
</dbReference>
<dbReference type="InterPro" id="IPR041616">
    <property type="entry name" value="PheRS_beta_core"/>
</dbReference>
<dbReference type="InterPro" id="IPR012340">
    <property type="entry name" value="NA-bd_OB-fold"/>
</dbReference>
<dbReference type="Pfam" id="PF03147">
    <property type="entry name" value="FDX-ACB"/>
    <property type="match status" value="1"/>
</dbReference>
<protein>
    <recommendedName>
        <fullName evidence="6">Phenylalanine--tRNA ligase beta subunit</fullName>
        <ecNumber evidence="5">6.1.1.20</ecNumber>
    </recommendedName>
    <alternativeName>
        <fullName evidence="17">Phenylalanyl-tRNA synthetase beta subunit</fullName>
    </alternativeName>
</protein>
<sequence length="797" mass="88008">MLVSYLWLKDFCDIDASPEEVSDKLTSLGLECSIIDDRRGWYEGVVAGKIIEAVPHPEADKLQILQVDVGGETKNIVCGAKNAKAGLLVPVFLVGSVTPDGLKIEKRKLRGVLSEGMIPSEVELKLSEDHEGIMTLDDNPAPGDKFAERYEVCDTVLEVDLTPNRGDCLSMIGIAREVAEAFGLQLKKPDTKTLGRVEEEPSGIEIELTAPDLCPRYAGQVINDVKIKKSPFWVRRRLLAGGVRAINNIVDITNYVLIETGHPLHAFDLDMLAGSKIIVRRANDGEKFTTLDGKEHKLATENLVIADAEKAVALAGVMGGQNSEVTSATKNIMLESAYFNPQSIRKTSKKLNISSESSYRFERGTDIEGLIYAQDRAVSLIESIGEGSATGSRADSYPERFKKRDINLRVSRIAQILGIDVPCDQVISILKGLEMEPEKLDDDTIAVKAPFFRNDIEREIDLVEEIARCVGYDKVPSYAPETPVSEGSYSHSFHVRRIVRRHLVSIGLTEGMSLSFMGDTDIDKLQVPENSPLRSIARLDNPMSSEWKNMRTTLLPALISSAKGVGDLSIFETGALFFDRENKTPAESWSVACLLTETISPDVWAGKAGKRDFYDVKGVVESILNLLGFSGEYGFKPSSHPCYYPKRQADILIDSVAIGHMGQVHPLTLENYEIDQELFVCELNLDKIAEQTQPLRRHKGIAKFPSVRRDLAVVVDETVTAKDILESVSKHLPDGDVTLSAQLFDVFRDEKLGAEKKSMALALEFTNSQKTLTDEDADMLFSSILKGLEKDHGAHLR</sequence>
<keyword evidence="11" id="KW-0547">Nucleotide-binding</keyword>
<keyword evidence="12" id="KW-0067">ATP-binding</keyword>
<comment type="catalytic activity">
    <reaction evidence="18">
        <text>tRNA(Phe) + L-phenylalanine + ATP = L-phenylalanyl-tRNA(Phe) + AMP + diphosphate + H(+)</text>
        <dbReference type="Rhea" id="RHEA:19413"/>
        <dbReference type="Rhea" id="RHEA-COMP:9668"/>
        <dbReference type="Rhea" id="RHEA-COMP:9699"/>
        <dbReference type="ChEBI" id="CHEBI:15378"/>
        <dbReference type="ChEBI" id="CHEBI:30616"/>
        <dbReference type="ChEBI" id="CHEBI:33019"/>
        <dbReference type="ChEBI" id="CHEBI:58095"/>
        <dbReference type="ChEBI" id="CHEBI:78442"/>
        <dbReference type="ChEBI" id="CHEBI:78531"/>
        <dbReference type="ChEBI" id="CHEBI:456215"/>
        <dbReference type="EC" id="6.1.1.20"/>
    </reaction>
</comment>
<evidence type="ECO:0000256" key="14">
    <source>
        <dbReference type="ARBA" id="ARBA00022884"/>
    </source>
</evidence>
<evidence type="ECO:0000259" key="20">
    <source>
        <dbReference type="PROSITE" id="PS51447"/>
    </source>
</evidence>
<evidence type="ECO:0000256" key="10">
    <source>
        <dbReference type="ARBA" id="ARBA00022723"/>
    </source>
</evidence>
<dbReference type="GO" id="GO:0000287">
    <property type="term" value="F:magnesium ion binding"/>
    <property type="evidence" value="ECO:0007669"/>
    <property type="project" value="InterPro"/>
</dbReference>
<dbReference type="InterPro" id="IPR045864">
    <property type="entry name" value="aa-tRNA-synth_II/BPL/LPL"/>
</dbReference>
<dbReference type="InterPro" id="IPR005146">
    <property type="entry name" value="B3/B4_tRNA-bd"/>
</dbReference>
<dbReference type="SUPFAM" id="SSF54991">
    <property type="entry name" value="Anticodon-binding domain of PheRS"/>
    <property type="match status" value="1"/>
</dbReference>
<evidence type="ECO:0000256" key="13">
    <source>
        <dbReference type="ARBA" id="ARBA00022842"/>
    </source>
</evidence>
<dbReference type="SMART" id="SM00873">
    <property type="entry name" value="B3_4"/>
    <property type="match status" value="1"/>
</dbReference>
<dbReference type="PANTHER" id="PTHR10947">
    <property type="entry name" value="PHENYLALANYL-TRNA SYNTHETASE BETA CHAIN AND LEUCINE-RICH REPEAT-CONTAINING PROTEIN 47"/>
    <property type="match status" value="1"/>
</dbReference>
<dbReference type="HAMAP" id="MF_00283">
    <property type="entry name" value="Phe_tRNA_synth_beta1"/>
    <property type="match status" value="1"/>
</dbReference>
<keyword evidence="16 22" id="KW-0030">Aminoacyl-tRNA synthetase</keyword>
<feature type="domain" description="B5" evidence="21">
    <location>
        <begin position="401"/>
        <end position="477"/>
    </location>
</feature>
<dbReference type="SMART" id="SM00896">
    <property type="entry name" value="FDX-ACB"/>
    <property type="match status" value="1"/>
</dbReference>
<dbReference type="GO" id="GO:0009328">
    <property type="term" value="C:phenylalanine-tRNA ligase complex"/>
    <property type="evidence" value="ECO:0007669"/>
    <property type="project" value="TreeGrafter"/>
</dbReference>
<dbReference type="NCBIfam" id="NF045760">
    <property type="entry name" value="YtpR"/>
    <property type="match status" value="1"/>
</dbReference>
<dbReference type="EC" id="6.1.1.20" evidence="5"/>
<evidence type="ECO:0000256" key="17">
    <source>
        <dbReference type="ARBA" id="ARBA00033189"/>
    </source>
</evidence>
<dbReference type="InterPro" id="IPR005121">
    <property type="entry name" value="Fdx_antiC-bd"/>
</dbReference>
<gene>
    <name evidence="22" type="ORF">MNBD_NITROSPINAE01-1714</name>
</gene>
<reference evidence="22" key="1">
    <citation type="submission" date="2018-06" db="EMBL/GenBank/DDBJ databases">
        <authorList>
            <person name="Zhirakovskaya E."/>
        </authorList>
    </citation>
    <scope>NUCLEOTIDE SEQUENCE</scope>
</reference>
<dbReference type="InterPro" id="IPR002547">
    <property type="entry name" value="tRNA-bd_dom"/>
</dbReference>
<evidence type="ECO:0000256" key="12">
    <source>
        <dbReference type="ARBA" id="ARBA00022840"/>
    </source>
</evidence>
<dbReference type="InterPro" id="IPR004532">
    <property type="entry name" value="Phe-tRNA-ligase_IIc_bsu_bact"/>
</dbReference>
<evidence type="ECO:0000256" key="11">
    <source>
        <dbReference type="ARBA" id="ARBA00022741"/>
    </source>
</evidence>
<evidence type="ECO:0000256" key="15">
    <source>
        <dbReference type="ARBA" id="ARBA00022917"/>
    </source>
</evidence>
<dbReference type="CDD" id="cd02796">
    <property type="entry name" value="tRNA_bind_bactPheRS"/>
    <property type="match status" value="1"/>
</dbReference>
<dbReference type="InterPro" id="IPR005147">
    <property type="entry name" value="tRNA_synthase_B5-dom"/>
</dbReference>
<comment type="similarity">
    <text evidence="3">Belongs to the phenylalanyl-tRNA synthetase beta subunit family. Type 1 subfamily.</text>
</comment>
<dbReference type="Pfam" id="PF01588">
    <property type="entry name" value="tRNA_bind"/>
    <property type="match status" value="1"/>
</dbReference>
<comment type="cofactor">
    <cofactor evidence="1">
        <name>Mg(2+)</name>
        <dbReference type="ChEBI" id="CHEBI:18420"/>
    </cofactor>
</comment>
<feature type="domain" description="TRNA-binding" evidence="19">
    <location>
        <begin position="39"/>
        <end position="147"/>
    </location>
</feature>
<dbReference type="Pfam" id="PF17759">
    <property type="entry name" value="tRNA_synthFbeta"/>
    <property type="match status" value="1"/>
</dbReference>
<dbReference type="NCBIfam" id="TIGR00472">
    <property type="entry name" value="pheT_bact"/>
    <property type="match status" value="1"/>
</dbReference>
<dbReference type="EMBL" id="UOGC01000081">
    <property type="protein sequence ID" value="VAX18868.1"/>
    <property type="molecule type" value="Genomic_DNA"/>
</dbReference>
<dbReference type="Gene3D" id="2.40.50.140">
    <property type="entry name" value="Nucleic acid-binding proteins"/>
    <property type="match status" value="1"/>
</dbReference>
<name>A0A3B1C4U7_9ZZZZ</name>
<comment type="subcellular location">
    <subcellularLocation>
        <location evidence="2">Cytoplasm</location>
    </subcellularLocation>
</comment>
<dbReference type="Gene3D" id="3.50.40.10">
    <property type="entry name" value="Phenylalanyl-trna Synthetase, Chain B, domain 3"/>
    <property type="match status" value="1"/>
</dbReference>
<evidence type="ECO:0000256" key="2">
    <source>
        <dbReference type="ARBA" id="ARBA00004496"/>
    </source>
</evidence>
<dbReference type="GO" id="GO:0000049">
    <property type="term" value="F:tRNA binding"/>
    <property type="evidence" value="ECO:0007669"/>
    <property type="project" value="UniProtKB-KW"/>
</dbReference>
<dbReference type="SUPFAM" id="SSF55681">
    <property type="entry name" value="Class II aaRS and biotin synthetases"/>
    <property type="match status" value="1"/>
</dbReference>
<dbReference type="GO" id="GO:0004826">
    <property type="term" value="F:phenylalanine-tRNA ligase activity"/>
    <property type="evidence" value="ECO:0007669"/>
    <property type="project" value="UniProtKB-EC"/>
</dbReference>
<dbReference type="CDD" id="cd00769">
    <property type="entry name" value="PheRS_beta_core"/>
    <property type="match status" value="1"/>
</dbReference>
<dbReference type="Gene3D" id="3.30.56.10">
    <property type="match status" value="2"/>
</dbReference>
<evidence type="ECO:0000256" key="3">
    <source>
        <dbReference type="ARBA" id="ARBA00008653"/>
    </source>
</evidence>
<dbReference type="SMART" id="SM00874">
    <property type="entry name" value="B5"/>
    <property type="match status" value="1"/>
</dbReference>
<keyword evidence="15" id="KW-0648">Protein biosynthesis</keyword>
<comment type="subunit">
    <text evidence="4">Tetramer of two alpha and two beta subunits.</text>
</comment>
<dbReference type="InterPro" id="IPR033714">
    <property type="entry name" value="tRNA_bind_bactPheRS"/>
</dbReference>
<keyword evidence="14" id="KW-0694">RNA-binding</keyword>
<dbReference type="PANTHER" id="PTHR10947:SF0">
    <property type="entry name" value="PHENYLALANINE--TRNA LIGASE BETA SUBUNIT"/>
    <property type="match status" value="1"/>
</dbReference>
<dbReference type="SUPFAM" id="SSF56037">
    <property type="entry name" value="PheT/TilS domain"/>
    <property type="match status" value="1"/>
</dbReference>
<keyword evidence="8" id="KW-0820">tRNA-binding</keyword>
<dbReference type="GO" id="GO:0006432">
    <property type="term" value="P:phenylalanyl-tRNA aminoacylation"/>
    <property type="evidence" value="ECO:0007669"/>
    <property type="project" value="InterPro"/>
</dbReference>
<evidence type="ECO:0000259" key="21">
    <source>
        <dbReference type="PROSITE" id="PS51483"/>
    </source>
</evidence>
<evidence type="ECO:0000256" key="4">
    <source>
        <dbReference type="ARBA" id="ARBA00011209"/>
    </source>
</evidence>
<dbReference type="InterPro" id="IPR020825">
    <property type="entry name" value="Phe-tRNA_synthase-like_B3/B4"/>
</dbReference>
<evidence type="ECO:0000256" key="6">
    <source>
        <dbReference type="ARBA" id="ARBA00017032"/>
    </source>
</evidence>
<evidence type="ECO:0000256" key="1">
    <source>
        <dbReference type="ARBA" id="ARBA00001946"/>
    </source>
</evidence>
<dbReference type="InterPro" id="IPR036690">
    <property type="entry name" value="Fdx_antiC-bd_sf"/>
</dbReference>
<evidence type="ECO:0000256" key="18">
    <source>
        <dbReference type="ARBA" id="ARBA00049255"/>
    </source>
</evidence>
<evidence type="ECO:0000256" key="16">
    <source>
        <dbReference type="ARBA" id="ARBA00023146"/>
    </source>
</evidence>
<dbReference type="SUPFAM" id="SSF46955">
    <property type="entry name" value="Putative DNA-binding domain"/>
    <property type="match status" value="1"/>
</dbReference>
<dbReference type="PROSITE" id="PS50886">
    <property type="entry name" value="TRBD"/>
    <property type="match status" value="1"/>
</dbReference>
<dbReference type="Pfam" id="PF03484">
    <property type="entry name" value="B5"/>
    <property type="match status" value="1"/>
</dbReference>
<dbReference type="Pfam" id="PF03483">
    <property type="entry name" value="B3_4"/>
    <property type="match status" value="1"/>
</dbReference>
<evidence type="ECO:0000256" key="7">
    <source>
        <dbReference type="ARBA" id="ARBA00022490"/>
    </source>
</evidence>
<dbReference type="PROSITE" id="PS51483">
    <property type="entry name" value="B5"/>
    <property type="match status" value="1"/>
</dbReference>
<keyword evidence="10" id="KW-0479">Metal-binding</keyword>
<dbReference type="Gene3D" id="3.30.70.380">
    <property type="entry name" value="Ferrodoxin-fold anticodon-binding domain"/>
    <property type="match status" value="1"/>
</dbReference>
<organism evidence="22">
    <name type="scientific">hydrothermal vent metagenome</name>
    <dbReference type="NCBI Taxonomy" id="652676"/>
    <lineage>
        <taxon>unclassified sequences</taxon>
        <taxon>metagenomes</taxon>
        <taxon>ecological metagenomes</taxon>
    </lineage>
</organism>
<dbReference type="PROSITE" id="PS51447">
    <property type="entry name" value="FDX_ACB"/>
    <property type="match status" value="1"/>
</dbReference>
<dbReference type="FunFam" id="3.50.40.10:FF:000001">
    <property type="entry name" value="Phenylalanine--tRNA ligase beta subunit"/>
    <property type="match status" value="1"/>
</dbReference>
<keyword evidence="13" id="KW-0460">Magnesium</keyword>